<name>A0ABZ2CAJ7_9BACI</name>
<dbReference type="InterPro" id="IPR005467">
    <property type="entry name" value="His_kinase_dom"/>
</dbReference>
<evidence type="ECO:0000256" key="5">
    <source>
        <dbReference type="ARBA" id="ARBA00022777"/>
    </source>
</evidence>
<dbReference type="CDD" id="cd00075">
    <property type="entry name" value="HATPase"/>
    <property type="match status" value="1"/>
</dbReference>
<sequence length="426" mass="48191">MIVSHPFSKRTLGKNDWFAMLLTALLTTIASEIKVVPFEGEDFRFGLGSMAFFLLILIWPPMSIIRTGMVTGVMAVCIRTIEDMIFQEAIWSTSLVSHSPALLFYFLFALGFQIIKIDKYKTLPLFLGGWAFLFEFIANSTEEIVRNQLLQQVSMDLEAWGLITGVALVRSYFVVGLYSSITISEQRKRMQEMLQVGSELYAETLYLQKSMNHIEQITASSHDLYRKLKKKDMHLLSVQALQIAQEIHEVKKDSQRILSGLTKLSLEKREKKLNLSDVLSLVVIANERYSELLKKRILFHKKISVDFETNQQIPLLALLNNLAANAVESITDKGEIHFDIYEESGNTVFVIKDTGKGIPKEDVPVIFEPGYTTKFNEQGVAATGIGLSHVQEIVHTLKGQINIETAEQGTTFIIHIPTKSLRKRGD</sequence>
<accession>A0ABZ2CAJ7</accession>
<protein>
    <recommendedName>
        <fullName evidence="2">histidine kinase</fullName>
        <ecNumber evidence="2">2.7.13.3</ecNumber>
    </recommendedName>
</protein>
<dbReference type="PANTHER" id="PTHR43065">
    <property type="entry name" value="SENSOR HISTIDINE KINASE"/>
    <property type="match status" value="1"/>
</dbReference>
<dbReference type="Gene3D" id="3.30.565.10">
    <property type="entry name" value="Histidine kinase-like ATPase, C-terminal domain"/>
    <property type="match status" value="1"/>
</dbReference>
<dbReference type="PRINTS" id="PR00344">
    <property type="entry name" value="BCTRLSENSOR"/>
</dbReference>
<evidence type="ECO:0000256" key="1">
    <source>
        <dbReference type="ARBA" id="ARBA00000085"/>
    </source>
</evidence>
<keyword evidence="4" id="KW-0547">Nucleotide-binding</keyword>
<keyword evidence="5 10" id="KW-0418">Kinase</keyword>
<organism evidence="10 11">
    <name type="scientific">Niallia oryzisoli</name>
    <dbReference type="NCBI Taxonomy" id="1737571"/>
    <lineage>
        <taxon>Bacteria</taxon>
        <taxon>Bacillati</taxon>
        <taxon>Bacillota</taxon>
        <taxon>Bacilli</taxon>
        <taxon>Bacillales</taxon>
        <taxon>Bacillaceae</taxon>
        <taxon>Niallia</taxon>
    </lineage>
</organism>
<dbReference type="Proteomes" id="UP001357223">
    <property type="component" value="Chromosome"/>
</dbReference>
<dbReference type="GO" id="GO:0016301">
    <property type="term" value="F:kinase activity"/>
    <property type="evidence" value="ECO:0007669"/>
    <property type="project" value="UniProtKB-KW"/>
</dbReference>
<evidence type="ECO:0000256" key="4">
    <source>
        <dbReference type="ARBA" id="ARBA00022741"/>
    </source>
</evidence>
<keyword evidence="11" id="KW-1185">Reference proteome</keyword>
<dbReference type="InterPro" id="IPR036890">
    <property type="entry name" value="HATPase_C_sf"/>
</dbReference>
<dbReference type="PANTHER" id="PTHR43065:SF46">
    <property type="entry name" value="C4-DICARBOXYLATE TRANSPORT SENSOR PROTEIN DCTB"/>
    <property type="match status" value="1"/>
</dbReference>
<evidence type="ECO:0000313" key="10">
    <source>
        <dbReference type="EMBL" id="WVX80760.1"/>
    </source>
</evidence>
<dbReference type="InterPro" id="IPR003594">
    <property type="entry name" value="HATPase_dom"/>
</dbReference>
<feature type="transmembrane region" description="Helical" evidence="8">
    <location>
        <begin position="17"/>
        <end position="36"/>
    </location>
</feature>
<gene>
    <name evidence="10" type="ORF">R4Z09_26660</name>
</gene>
<dbReference type="Pfam" id="PF02518">
    <property type="entry name" value="HATPase_c"/>
    <property type="match status" value="1"/>
</dbReference>
<dbReference type="EC" id="2.7.13.3" evidence="2"/>
<dbReference type="PROSITE" id="PS50109">
    <property type="entry name" value="HIS_KIN"/>
    <property type="match status" value="1"/>
</dbReference>
<dbReference type="SMART" id="SM00387">
    <property type="entry name" value="HATPase_c"/>
    <property type="match status" value="1"/>
</dbReference>
<feature type="domain" description="Histidine kinase" evidence="9">
    <location>
        <begin position="219"/>
        <end position="420"/>
    </location>
</feature>
<comment type="catalytic activity">
    <reaction evidence="1">
        <text>ATP + protein L-histidine = ADP + protein N-phospho-L-histidine.</text>
        <dbReference type="EC" id="2.7.13.3"/>
    </reaction>
</comment>
<keyword evidence="8" id="KW-0812">Transmembrane</keyword>
<evidence type="ECO:0000259" key="9">
    <source>
        <dbReference type="PROSITE" id="PS50109"/>
    </source>
</evidence>
<dbReference type="InterPro" id="IPR004358">
    <property type="entry name" value="Sig_transdc_His_kin-like_C"/>
</dbReference>
<evidence type="ECO:0000256" key="3">
    <source>
        <dbReference type="ARBA" id="ARBA00022679"/>
    </source>
</evidence>
<feature type="transmembrane region" description="Helical" evidence="8">
    <location>
        <begin position="89"/>
        <end position="110"/>
    </location>
</feature>
<evidence type="ECO:0000313" key="11">
    <source>
        <dbReference type="Proteomes" id="UP001357223"/>
    </source>
</evidence>
<proteinExistence type="predicted"/>
<reference evidence="10 11" key="1">
    <citation type="submission" date="2023-10" db="EMBL/GenBank/DDBJ databases">
        <title>Niallia locisalis sp.nov. isolated from a salt pond sample.</title>
        <authorList>
            <person name="Li X.-J."/>
            <person name="Dong L."/>
        </authorList>
    </citation>
    <scope>NUCLEOTIDE SEQUENCE [LARGE SCALE GENOMIC DNA]</scope>
    <source>
        <strain evidence="10 11">DSM 29761</strain>
    </source>
</reference>
<keyword evidence="6" id="KW-0067">ATP-binding</keyword>
<dbReference type="SUPFAM" id="SSF55874">
    <property type="entry name" value="ATPase domain of HSP90 chaperone/DNA topoisomerase II/histidine kinase"/>
    <property type="match status" value="1"/>
</dbReference>
<feature type="transmembrane region" description="Helical" evidence="8">
    <location>
        <begin position="43"/>
        <end position="62"/>
    </location>
</feature>
<evidence type="ECO:0000256" key="2">
    <source>
        <dbReference type="ARBA" id="ARBA00012438"/>
    </source>
</evidence>
<feature type="transmembrane region" description="Helical" evidence="8">
    <location>
        <begin position="159"/>
        <end position="181"/>
    </location>
</feature>
<dbReference type="EMBL" id="CP137640">
    <property type="protein sequence ID" value="WVX80760.1"/>
    <property type="molecule type" value="Genomic_DNA"/>
</dbReference>
<evidence type="ECO:0000256" key="7">
    <source>
        <dbReference type="ARBA" id="ARBA00023012"/>
    </source>
</evidence>
<keyword evidence="7" id="KW-0902">Two-component regulatory system</keyword>
<dbReference type="RefSeq" id="WP_338449691.1">
    <property type="nucleotide sequence ID" value="NZ_CP137640.1"/>
</dbReference>
<keyword evidence="8" id="KW-1133">Transmembrane helix</keyword>
<evidence type="ECO:0000256" key="6">
    <source>
        <dbReference type="ARBA" id="ARBA00022840"/>
    </source>
</evidence>
<evidence type="ECO:0000256" key="8">
    <source>
        <dbReference type="SAM" id="Phobius"/>
    </source>
</evidence>
<keyword evidence="8" id="KW-0472">Membrane</keyword>
<keyword evidence="3" id="KW-0808">Transferase</keyword>